<protein>
    <recommendedName>
        <fullName evidence="4">Mn2+/Fe2+ transporter</fullName>
    </recommendedName>
</protein>
<comment type="caution">
    <text evidence="2">The sequence shown here is derived from an EMBL/GenBank/DDBJ whole genome shotgun (WGS) entry which is preliminary data.</text>
</comment>
<dbReference type="AlphaFoldDB" id="L9VFV2"/>
<evidence type="ECO:0000313" key="3">
    <source>
        <dbReference type="Proteomes" id="UP000011599"/>
    </source>
</evidence>
<feature type="transmembrane region" description="Helical" evidence="1">
    <location>
        <begin position="37"/>
        <end position="55"/>
    </location>
</feature>
<organism evidence="2 3">
    <name type="scientific">Natronorubrum tibetense GA33</name>
    <dbReference type="NCBI Taxonomy" id="1114856"/>
    <lineage>
        <taxon>Archaea</taxon>
        <taxon>Methanobacteriati</taxon>
        <taxon>Methanobacteriota</taxon>
        <taxon>Stenosarchaea group</taxon>
        <taxon>Halobacteria</taxon>
        <taxon>Halobacteriales</taxon>
        <taxon>Natrialbaceae</taxon>
        <taxon>Natronorubrum</taxon>
    </lineage>
</organism>
<dbReference type="EMBL" id="AOHW01000053">
    <property type="protein sequence ID" value="ELY35931.1"/>
    <property type="molecule type" value="Genomic_DNA"/>
</dbReference>
<name>L9VFV2_9EURY</name>
<proteinExistence type="predicted"/>
<dbReference type="RefSeq" id="WP_006092786.1">
    <property type="nucleotide sequence ID" value="NZ_AOHW01000053.1"/>
</dbReference>
<keyword evidence="1" id="KW-0812">Transmembrane</keyword>
<dbReference type="Proteomes" id="UP000011599">
    <property type="component" value="Unassembled WGS sequence"/>
</dbReference>
<keyword evidence="1" id="KW-0472">Membrane</keyword>
<gene>
    <name evidence="2" type="ORF">C496_22419</name>
</gene>
<keyword evidence="1" id="KW-1133">Transmembrane helix</keyword>
<feature type="transmembrane region" description="Helical" evidence="1">
    <location>
        <begin position="12"/>
        <end position="31"/>
    </location>
</feature>
<keyword evidence="3" id="KW-1185">Reference proteome</keyword>
<evidence type="ECO:0008006" key="4">
    <source>
        <dbReference type="Google" id="ProtNLM"/>
    </source>
</evidence>
<accession>L9VFV2</accession>
<sequence>MPSTGESIVDGGLVIAVIALTFAIGLSGAALTESMGVAVTWVWIGIGLAITYLLYKLVLAVEQLGGEF</sequence>
<evidence type="ECO:0000313" key="2">
    <source>
        <dbReference type="EMBL" id="ELY35931.1"/>
    </source>
</evidence>
<evidence type="ECO:0000256" key="1">
    <source>
        <dbReference type="SAM" id="Phobius"/>
    </source>
</evidence>
<reference evidence="2 3" key="1">
    <citation type="journal article" date="2014" name="PLoS Genet.">
        <title>Phylogenetically driven sequencing of extremely halophilic archaea reveals strategies for static and dynamic osmo-response.</title>
        <authorList>
            <person name="Becker E.A."/>
            <person name="Seitzer P.M."/>
            <person name="Tritt A."/>
            <person name="Larsen D."/>
            <person name="Krusor M."/>
            <person name="Yao A.I."/>
            <person name="Wu D."/>
            <person name="Madern D."/>
            <person name="Eisen J.A."/>
            <person name="Darling A.E."/>
            <person name="Facciotti M.T."/>
        </authorList>
    </citation>
    <scope>NUCLEOTIDE SEQUENCE [LARGE SCALE GENOMIC DNA]</scope>
    <source>
        <strain evidence="2 3">GA33</strain>
    </source>
</reference>
<dbReference type="OrthoDB" id="170523at2157"/>